<gene>
    <name evidence="2" type="ORF">DY000_02005410</name>
</gene>
<dbReference type="Proteomes" id="UP000266723">
    <property type="component" value="Unassembled WGS sequence"/>
</dbReference>
<proteinExistence type="predicted"/>
<name>A0ABQ7BTR2_BRACR</name>
<feature type="transmembrane region" description="Helical" evidence="1">
    <location>
        <begin position="72"/>
        <end position="89"/>
    </location>
</feature>
<keyword evidence="1" id="KW-1133">Transmembrane helix</keyword>
<evidence type="ECO:0000313" key="2">
    <source>
        <dbReference type="EMBL" id="KAF3543246.1"/>
    </source>
</evidence>
<feature type="transmembrane region" description="Helical" evidence="1">
    <location>
        <begin position="98"/>
        <end position="118"/>
    </location>
</feature>
<evidence type="ECO:0008006" key="4">
    <source>
        <dbReference type="Google" id="ProtNLM"/>
    </source>
</evidence>
<dbReference type="EMBL" id="QGKV02000832">
    <property type="protein sequence ID" value="KAF3543246.1"/>
    <property type="molecule type" value="Genomic_DNA"/>
</dbReference>
<keyword evidence="1" id="KW-0472">Membrane</keyword>
<comment type="caution">
    <text evidence="2">The sequence shown here is derived from an EMBL/GenBank/DDBJ whole genome shotgun (WGS) entry which is preliminary data.</text>
</comment>
<reference evidence="2 3" key="1">
    <citation type="journal article" date="2020" name="BMC Genomics">
        <title>Intraspecific diversification of the crop wild relative Brassica cretica Lam. using demographic model selection.</title>
        <authorList>
            <person name="Kioukis A."/>
            <person name="Michalopoulou V.A."/>
            <person name="Briers L."/>
            <person name="Pirintsos S."/>
            <person name="Studholme D.J."/>
            <person name="Pavlidis P."/>
            <person name="Sarris P.F."/>
        </authorList>
    </citation>
    <scope>NUCLEOTIDE SEQUENCE [LARGE SCALE GENOMIC DNA]</scope>
    <source>
        <strain evidence="3">cv. PFS-1207/04</strain>
    </source>
</reference>
<feature type="transmembrane region" description="Helical" evidence="1">
    <location>
        <begin position="124"/>
        <end position="144"/>
    </location>
</feature>
<evidence type="ECO:0000313" key="3">
    <source>
        <dbReference type="Proteomes" id="UP000266723"/>
    </source>
</evidence>
<evidence type="ECO:0000256" key="1">
    <source>
        <dbReference type="SAM" id="Phobius"/>
    </source>
</evidence>
<accession>A0ABQ7BTR2</accession>
<organism evidence="2 3">
    <name type="scientific">Brassica cretica</name>
    <name type="common">Mustard</name>
    <dbReference type="NCBI Taxonomy" id="69181"/>
    <lineage>
        <taxon>Eukaryota</taxon>
        <taxon>Viridiplantae</taxon>
        <taxon>Streptophyta</taxon>
        <taxon>Embryophyta</taxon>
        <taxon>Tracheophyta</taxon>
        <taxon>Spermatophyta</taxon>
        <taxon>Magnoliopsida</taxon>
        <taxon>eudicotyledons</taxon>
        <taxon>Gunneridae</taxon>
        <taxon>Pentapetalae</taxon>
        <taxon>rosids</taxon>
        <taxon>malvids</taxon>
        <taxon>Brassicales</taxon>
        <taxon>Brassicaceae</taxon>
        <taxon>Brassiceae</taxon>
        <taxon>Brassica</taxon>
    </lineage>
</organism>
<keyword evidence="1" id="KW-0812">Transmembrane</keyword>
<sequence>MASSGKEILSLIFYRICNPKRSDYEEITEARAEAERKGFEAELKRLRTILEYKTGYIDTQALIWYQSDEIRVSRFVFFYLSFVILRFFAQIRFRFDSIFTIDVMSLSLSVIIFIDLLFLEFFAIYHFFSVVLAILLSLSCQIPWRPFGFRFPIPNFMASSGKEILSLIFYRICNPKRSDYEEITEARAEAERKGFEAELKRLRTILEYKTGYIDS</sequence>
<keyword evidence="3" id="KW-1185">Reference proteome</keyword>
<protein>
    <recommendedName>
        <fullName evidence="4">UVR domain-containing protein</fullName>
    </recommendedName>
</protein>